<reference evidence="5 6" key="1">
    <citation type="submission" date="2020-03" db="EMBL/GenBank/DDBJ databases">
        <authorList>
            <person name="Kim M.K."/>
        </authorList>
    </citation>
    <scope>NUCLEOTIDE SEQUENCE [LARGE SCALE GENOMIC DNA]</scope>
    <source>
        <strain evidence="5 6">BT328</strain>
    </source>
</reference>
<sequence>MTRKLLFFVLFVCVQHPIIFAQNPTEYIWWNPVQNQFPVIEGQAWPKDVKNPYDRLPAQAEKSVRDVVWNLSHNGAGLLIRFKASTDQLVVRYAVSGSHALPHMPATGVSGVDLYALNSDGDWRWCTGKYAFKDTIEYRFTNLEPNDQYHQKGREYRLYLPLYNSVKWLEIGVPKGVSFTPLPTRIEKPIVVYGTSIAQGACASRPGMAWTAILGRKLDRPVINLGFSGNGRLEKEVVQLLPDIDAKLYVLDCLPNLVASVGIAPEEIKNRIMESVKTLRQKRPAIPVLLVEHAGYTDGSLNATRRKFYTDANELMRQAFAQLKTEGINQIYLLPKTALNLEMDDMVDGTHPTDLGMQHYADAYEKSIRTILNEPIGQYSTTKPCTQFRDAAIYDWETRHRDMVSLAKAKPPRIIFLGNSITHYWGGQPQAPISRGSDSWNTVLAPLGTQNFGYGWDRIENVLWRVYHDELDGYAAAQVVVMIGTNNLQLNSDTEIIEGLKFLVSAIKTRQPGADILLLGILPRRQGEARILELNKGIAQASGQLNVTFADPGTVFLKEDGKIDETFFTDGLHPNAEGYQKLVGKLTPFLKPVEQSNKQKR</sequence>
<feature type="domain" description="SGNH hydrolase-type esterase" evidence="2">
    <location>
        <begin position="416"/>
        <end position="580"/>
    </location>
</feature>
<keyword evidence="5" id="KW-0378">Hydrolase</keyword>
<feature type="signal peptide" evidence="1">
    <location>
        <begin position="1"/>
        <end position="21"/>
    </location>
</feature>
<name>A0A6G9AVJ6_9BACT</name>
<dbReference type="Pfam" id="PF13472">
    <property type="entry name" value="Lipase_GDSL_2"/>
    <property type="match status" value="1"/>
</dbReference>
<dbReference type="PANTHER" id="PTHR30383:SF5">
    <property type="entry name" value="SGNH HYDROLASE-TYPE ESTERASE DOMAIN-CONTAINING PROTEIN"/>
    <property type="match status" value="1"/>
</dbReference>
<keyword evidence="6" id="KW-1185">Reference proteome</keyword>
<dbReference type="RefSeq" id="WP_167216329.1">
    <property type="nucleotide sequence ID" value="NZ_CP050063.1"/>
</dbReference>
<dbReference type="KEGG" id="spib:G8759_29190"/>
<keyword evidence="1" id="KW-0732">Signal</keyword>
<dbReference type="InterPro" id="IPR036514">
    <property type="entry name" value="SGNH_hydro_sf"/>
</dbReference>
<feature type="domain" description="SGNH hydrolase-type esterase N-terminal" evidence="4">
    <location>
        <begin position="28"/>
        <end position="178"/>
    </location>
</feature>
<evidence type="ECO:0000256" key="1">
    <source>
        <dbReference type="SAM" id="SignalP"/>
    </source>
</evidence>
<dbReference type="Pfam" id="PF14607">
    <property type="entry name" value="GxDLY"/>
    <property type="match status" value="1"/>
</dbReference>
<dbReference type="Gene3D" id="3.40.50.1110">
    <property type="entry name" value="SGNH hydrolase"/>
    <property type="match status" value="2"/>
</dbReference>
<evidence type="ECO:0000259" key="3">
    <source>
        <dbReference type="Pfam" id="PF14606"/>
    </source>
</evidence>
<protein>
    <submittedName>
        <fullName evidence="5">Acetylhydrolase</fullName>
    </submittedName>
</protein>
<dbReference type="CDD" id="cd01844">
    <property type="entry name" value="SGNH_hydrolase_like_6"/>
    <property type="match status" value="1"/>
</dbReference>
<dbReference type="Proteomes" id="UP000501802">
    <property type="component" value="Chromosome"/>
</dbReference>
<feature type="domain" description="SGNH hydrolase-type esterase" evidence="3">
    <location>
        <begin position="187"/>
        <end position="369"/>
    </location>
</feature>
<dbReference type="EMBL" id="CP050063">
    <property type="protein sequence ID" value="QIP16430.1"/>
    <property type="molecule type" value="Genomic_DNA"/>
</dbReference>
<evidence type="ECO:0000313" key="5">
    <source>
        <dbReference type="EMBL" id="QIP16430.1"/>
    </source>
</evidence>
<dbReference type="PANTHER" id="PTHR30383">
    <property type="entry name" value="THIOESTERASE 1/PROTEASE 1/LYSOPHOSPHOLIPASE L1"/>
    <property type="match status" value="1"/>
</dbReference>
<evidence type="ECO:0000259" key="2">
    <source>
        <dbReference type="Pfam" id="PF13472"/>
    </source>
</evidence>
<organism evidence="5 6">
    <name type="scientific">Spirosoma aureum</name>
    <dbReference type="NCBI Taxonomy" id="2692134"/>
    <lineage>
        <taxon>Bacteria</taxon>
        <taxon>Pseudomonadati</taxon>
        <taxon>Bacteroidota</taxon>
        <taxon>Cytophagia</taxon>
        <taxon>Cytophagales</taxon>
        <taxon>Cytophagaceae</taxon>
        <taxon>Spirosoma</taxon>
    </lineage>
</organism>
<dbReference type="Gene3D" id="2.60.120.260">
    <property type="entry name" value="Galactose-binding domain-like"/>
    <property type="match status" value="1"/>
</dbReference>
<proteinExistence type="predicted"/>
<evidence type="ECO:0000313" key="6">
    <source>
        <dbReference type="Proteomes" id="UP000501802"/>
    </source>
</evidence>
<dbReference type="InterPro" id="IPR051532">
    <property type="entry name" value="Ester_Hydrolysis_Enzymes"/>
</dbReference>
<accession>A0A6G9AVJ6</accession>
<dbReference type="Pfam" id="PF14606">
    <property type="entry name" value="Lipase_GDSL_3"/>
    <property type="match status" value="1"/>
</dbReference>
<dbReference type="InterPro" id="IPR032740">
    <property type="entry name" value="GxDLY"/>
</dbReference>
<evidence type="ECO:0000259" key="4">
    <source>
        <dbReference type="Pfam" id="PF14607"/>
    </source>
</evidence>
<dbReference type="SUPFAM" id="SSF52266">
    <property type="entry name" value="SGNH hydrolase"/>
    <property type="match status" value="2"/>
</dbReference>
<dbReference type="AlphaFoldDB" id="A0A6G9AVJ6"/>
<dbReference type="InterPro" id="IPR013830">
    <property type="entry name" value="SGNH_hydro"/>
</dbReference>
<gene>
    <name evidence="5" type="ORF">G8759_29190</name>
</gene>
<dbReference type="GO" id="GO:0004622">
    <property type="term" value="F:phosphatidylcholine lysophospholipase activity"/>
    <property type="evidence" value="ECO:0007669"/>
    <property type="project" value="TreeGrafter"/>
</dbReference>
<feature type="chain" id="PRO_5026047690" evidence="1">
    <location>
        <begin position="22"/>
        <end position="601"/>
    </location>
</feature>